<dbReference type="Proteomes" id="UP000509568">
    <property type="component" value="Chromosome"/>
</dbReference>
<dbReference type="PANTHER" id="PTHR47197">
    <property type="entry name" value="PROTEIN NIRF"/>
    <property type="match status" value="1"/>
</dbReference>
<keyword evidence="2" id="KW-0732">Signal</keyword>
<organism evidence="3 4">
    <name type="scientific">Pseudomonas eucalypticola</name>
    <dbReference type="NCBI Taxonomy" id="2599595"/>
    <lineage>
        <taxon>Bacteria</taxon>
        <taxon>Pseudomonadati</taxon>
        <taxon>Pseudomonadota</taxon>
        <taxon>Gammaproteobacteria</taxon>
        <taxon>Pseudomonadales</taxon>
        <taxon>Pseudomonadaceae</taxon>
        <taxon>Pseudomonas</taxon>
    </lineage>
</organism>
<dbReference type="SUPFAM" id="SSF51004">
    <property type="entry name" value="C-terminal (heme d1) domain of cytochrome cd1-nitrite reductase"/>
    <property type="match status" value="1"/>
</dbReference>
<dbReference type="AlphaFoldDB" id="A0A7D5D6Y4"/>
<protein>
    <submittedName>
        <fullName evidence="3">ATP-binding protein</fullName>
    </submittedName>
</protein>
<dbReference type="RefSeq" id="WP_176570469.1">
    <property type="nucleotide sequence ID" value="NZ_CP056030.1"/>
</dbReference>
<dbReference type="InterPro" id="IPR011048">
    <property type="entry name" value="Haem_d1_sf"/>
</dbReference>
<dbReference type="InterPro" id="IPR051200">
    <property type="entry name" value="Host-pathogen_enzymatic-act"/>
</dbReference>
<reference evidence="3 4" key="1">
    <citation type="submission" date="2020-06" db="EMBL/GenBank/DDBJ databases">
        <title>Pseudomonas eucalypticola sp. nov., an endophyte of Eucalyptus dunnii leaves with biocontrol ability of eucalyptus leaf blight.</title>
        <authorList>
            <person name="Liu Y."/>
            <person name="Song Z."/>
            <person name="Zeng H."/>
            <person name="Lu M."/>
            <person name="Wang X."/>
            <person name="Lian X."/>
            <person name="Zhang Q."/>
        </authorList>
    </citation>
    <scope>NUCLEOTIDE SEQUENCE [LARGE SCALE GENOMIC DNA]</scope>
    <source>
        <strain evidence="3 4">NP-1</strain>
    </source>
</reference>
<keyword evidence="4" id="KW-1185">Reference proteome</keyword>
<evidence type="ECO:0000313" key="4">
    <source>
        <dbReference type="Proteomes" id="UP000509568"/>
    </source>
</evidence>
<dbReference type="EMBL" id="CP056030">
    <property type="protein sequence ID" value="QKZ04256.1"/>
    <property type="molecule type" value="Genomic_DNA"/>
</dbReference>
<dbReference type="KEGG" id="pez:HWQ56_10865"/>
<dbReference type="Gene3D" id="2.130.10.10">
    <property type="entry name" value="YVTN repeat-like/Quinoprotein amine dehydrogenase"/>
    <property type="match status" value="1"/>
</dbReference>
<gene>
    <name evidence="3" type="ORF">HWQ56_10865</name>
</gene>
<evidence type="ECO:0000256" key="2">
    <source>
        <dbReference type="SAM" id="SignalP"/>
    </source>
</evidence>
<feature type="chain" id="PRO_5028870907" evidence="2">
    <location>
        <begin position="34"/>
        <end position="472"/>
    </location>
</feature>
<evidence type="ECO:0000256" key="1">
    <source>
        <dbReference type="SAM" id="MobiDB-lite"/>
    </source>
</evidence>
<feature type="region of interest" description="Disordered" evidence="1">
    <location>
        <begin position="453"/>
        <end position="472"/>
    </location>
</feature>
<evidence type="ECO:0000313" key="3">
    <source>
        <dbReference type="EMBL" id="QKZ04256.1"/>
    </source>
</evidence>
<keyword evidence="3" id="KW-0547">Nucleotide-binding</keyword>
<name>A0A7D5D6Y4_9PSED</name>
<proteinExistence type="predicted"/>
<sequence length="472" mass="49320">MKQRTSARSPASQLCKLASLIGLMSLGMQAAMAQSAFDAPDPNYQGQIMAMPANGGAVTAGSDVQLMGRGFKPGQHITLLRGTTVLNADAYVADSEGQFKGALKVPADAAVGQQPIIVNVTNPSAAAVLPLKVSPVVPLSGTERFKLTSSKLVPGLYQSAVSDKTGAIFVTSAVGRPPVTESQLLKLNPKTLAIEAKVTPAAAPGKEPGAVYAVYGVGVDDRNGTVWVTNTRQNSVAVYRQSDLSLVKQFAPDTVAHARDVVVDTELDKAFAGATGSNTIVMFDAGKQAVERTIEIKSAQRGERAASFTVASLHLDAKAHKLYTVSLSTNEAAVIDAKTGNVEKVFPIEGVKTAMGVAYDAKTNRLFVAAQNSDNLAIVDVASGKTLHLVPTGAGPLNVTFDPNKRLAYVSNRGAGTVTVVDPDGKLVANLDDGTFPNHVTVDAKGTVYAVNKSKGPDDQNGDRITRITQVR</sequence>
<feature type="compositionally biased region" description="Basic and acidic residues" evidence="1">
    <location>
        <begin position="455"/>
        <end position="466"/>
    </location>
</feature>
<keyword evidence="3" id="KW-0067">ATP-binding</keyword>
<dbReference type="PANTHER" id="PTHR47197:SF3">
    <property type="entry name" value="DIHYDRO-HEME D1 DEHYDROGENASE"/>
    <property type="match status" value="1"/>
</dbReference>
<dbReference type="GO" id="GO:0005524">
    <property type="term" value="F:ATP binding"/>
    <property type="evidence" value="ECO:0007669"/>
    <property type="project" value="UniProtKB-KW"/>
</dbReference>
<accession>A0A7D5D6Y4</accession>
<feature type="signal peptide" evidence="2">
    <location>
        <begin position="1"/>
        <end position="33"/>
    </location>
</feature>
<dbReference type="InterPro" id="IPR015943">
    <property type="entry name" value="WD40/YVTN_repeat-like_dom_sf"/>
</dbReference>